<keyword evidence="7 11" id="KW-0862">Zinc</keyword>
<keyword evidence="9 11" id="KW-0482">Metalloprotease</keyword>
<dbReference type="OrthoDB" id="9782003at2"/>
<keyword evidence="11" id="KW-0479">Metal-binding</keyword>
<dbReference type="PATRIC" id="fig|471514.4.peg.1269"/>
<evidence type="ECO:0000256" key="4">
    <source>
        <dbReference type="ARBA" id="ARBA00022670"/>
    </source>
</evidence>
<dbReference type="AlphaFoldDB" id="A0A0P9EC21"/>
<dbReference type="GO" id="GO:0006508">
    <property type="term" value="P:proteolysis"/>
    <property type="evidence" value="ECO:0007669"/>
    <property type="project" value="UniProtKB-KW"/>
</dbReference>
<dbReference type="STRING" id="471514.AN477_22285"/>
<evidence type="ECO:0000256" key="7">
    <source>
        <dbReference type="ARBA" id="ARBA00022833"/>
    </source>
</evidence>
<keyword evidence="4" id="KW-0645">Protease</keyword>
<keyword evidence="8 11" id="KW-1133">Transmembrane helix</keyword>
<dbReference type="GO" id="GO:0016020">
    <property type="term" value="C:membrane"/>
    <property type="evidence" value="ECO:0007669"/>
    <property type="project" value="UniProtKB-SubCell"/>
</dbReference>
<evidence type="ECO:0000256" key="9">
    <source>
        <dbReference type="ARBA" id="ARBA00023049"/>
    </source>
</evidence>
<feature type="transmembrane region" description="Helical" evidence="11">
    <location>
        <begin position="176"/>
        <end position="197"/>
    </location>
</feature>
<dbReference type="Proteomes" id="UP000050482">
    <property type="component" value="Unassembled WGS sequence"/>
</dbReference>
<organism evidence="13 14">
    <name type="scientific">Alicyclobacillus ferrooxydans</name>
    <dbReference type="NCBI Taxonomy" id="471514"/>
    <lineage>
        <taxon>Bacteria</taxon>
        <taxon>Bacillati</taxon>
        <taxon>Bacillota</taxon>
        <taxon>Bacilli</taxon>
        <taxon>Bacillales</taxon>
        <taxon>Alicyclobacillaceae</taxon>
        <taxon>Alicyclobacillus</taxon>
    </lineage>
</organism>
<evidence type="ECO:0000313" key="13">
    <source>
        <dbReference type="EMBL" id="KPV39822.1"/>
    </source>
</evidence>
<reference evidence="13 14" key="1">
    <citation type="submission" date="2015-09" db="EMBL/GenBank/DDBJ databases">
        <title>Draft genome sequence of Alicyclobacillus ferrooxydans DSM 22381.</title>
        <authorList>
            <person name="Hemp J."/>
        </authorList>
    </citation>
    <scope>NUCLEOTIDE SEQUENCE [LARGE SCALE GENOMIC DNA]</scope>
    <source>
        <strain evidence="13 14">TC-34</strain>
    </source>
</reference>
<keyword evidence="14" id="KW-1185">Reference proteome</keyword>
<keyword evidence="5 11" id="KW-0812">Transmembrane</keyword>
<dbReference type="EMBL" id="LJCO01000103">
    <property type="protein sequence ID" value="KPV39822.1"/>
    <property type="molecule type" value="Genomic_DNA"/>
</dbReference>
<keyword evidence="10 11" id="KW-0472">Membrane</keyword>
<proteinExistence type="inferred from homology"/>
<dbReference type="InterPro" id="IPR004387">
    <property type="entry name" value="Pept_M50_Zn"/>
</dbReference>
<evidence type="ECO:0000259" key="12">
    <source>
        <dbReference type="SMART" id="SM00228"/>
    </source>
</evidence>
<feature type="transmembrane region" description="Helical" evidence="11">
    <location>
        <begin position="6"/>
        <end position="25"/>
    </location>
</feature>
<comment type="caution">
    <text evidence="13">The sequence shown here is derived from an EMBL/GenBank/DDBJ whole genome shotgun (WGS) entry which is preliminary data.</text>
</comment>
<comment type="similarity">
    <text evidence="3 11">Belongs to the peptidase M50B family.</text>
</comment>
<dbReference type="InterPro" id="IPR001478">
    <property type="entry name" value="PDZ"/>
</dbReference>
<evidence type="ECO:0000256" key="1">
    <source>
        <dbReference type="ARBA" id="ARBA00001947"/>
    </source>
</evidence>
<dbReference type="NCBIfam" id="TIGR00054">
    <property type="entry name" value="RIP metalloprotease RseP"/>
    <property type="match status" value="1"/>
</dbReference>
<dbReference type="Gene3D" id="2.30.42.10">
    <property type="match status" value="1"/>
</dbReference>
<dbReference type="GO" id="GO:0004222">
    <property type="term" value="F:metalloendopeptidase activity"/>
    <property type="evidence" value="ECO:0007669"/>
    <property type="project" value="InterPro"/>
</dbReference>
<dbReference type="EC" id="3.4.24.-" evidence="11"/>
<evidence type="ECO:0000256" key="6">
    <source>
        <dbReference type="ARBA" id="ARBA00022801"/>
    </source>
</evidence>
<accession>A0A0P9EC21</accession>
<gene>
    <name evidence="13" type="ORF">AN477_22285</name>
</gene>
<feature type="domain" description="PDZ" evidence="12">
    <location>
        <begin position="188"/>
        <end position="265"/>
    </location>
</feature>
<name>A0A0P9EC21_9BACL</name>
<dbReference type="SUPFAM" id="SSF50156">
    <property type="entry name" value="PDZ domain-like"/>
    <property type="match status" value="1"/>
</dbReference>
<protein>
    <recommendedName>
        <fullName evidence="11">Zinc metalloprotease</fullName>
        <ecNumber evidence="11">3.4.24.-</ecNumber>
    </recommendedName>
</protein>
<dbReference type="CDD" id="cd06163">
    <property type="entry name" value="S2P-M50_PDZ_RseP-like"/>
    <property type="match status" value="1"/>
</dbReference>
<evidence type="ECO:0000256" key="2">
    <source>
        <dbReference type="ARBA" id="ARBA00004141"/>
    </source>
</evidence>
<dbReference type="GO" id="GO:0046872">
    <property type="term" value="F:metal ion binding"/>
    <property type="evidence" value="ECO:0007669"/>
    <property type="project" value="UniProtKB-KW"/>
</dbReference>
<dbReference type="Pfam" id="PF02163">
    <property type="entry name" value="Peptidase_M50"/>
    <property type="match status" value="1"/>
</dbReference>
<dbReference type="CDD" id="cd23081">
    <property type="entry name" value="cpPDZ_EcRseP-like"/>
    <property type="match status" value="1"/>
</dbReference>
<comment type="cofactor">
    <cofactor evidence="1 11">
        <name>Zn(2+)</name>
        <dbReference type="ChEBI" id="CHEBI:29105"/>
    </cofactor>
</comment>
<dbReference type="InterPro" id="IPR008915">
    <property type="entry name" value="Peptidase_M50"/>
</dbReference>
<dbReference type="RefSeq" id="WP_054971389.1">
    <property type="nucleotide sequence ID" value="NZ_LJCO01000103.1"/>
</dbReference>
<dbReference type="SMART" id="SM00228">
    <property type="entry name" value="PDZ"/>
    <property type="match status" value="1"/>
</dbReference>
<comment type="subcellular location">
    <subcellularLocation>
        <location evidence="2">Membrane</location>
        <topology evidence="2">Multi-pass membrane protein</topology>
    </subcellularLocation>
</comment>
<keyword evidence="6 11" id="KW-0378">Hydrolase</keyword>
<sequence>MIFSLVGAVKAVVAVVLVFLGTIVIHEFGHFIVAKWSGVAVPTFAVGFGPKLVKWFRNGTEYSIRPYLFGGFVQLAGEVPQDSLFRKGEKIAVVLDERDTIVQVGEPDDVRGGDVFRLVDLDLSDRLTMTLDADGDVRTYKVKPHARLMTSRKNSMPIVERHEQVLGKPLWQRASIILAGPVMNFLLAGILFAVVYMHTGVPLNQPVLGQIEAGSPAQAAGLMAGDQVLSVSGSKVTDWMSFVNAIQADKSNPPAPLDLKVLRSGHVVNVEVKPKMVTIPGGGHVPQLGIHQPVTYSVTKTVPSGFSSVYYASANTLGYLFHQVIAHHQFQNLAGPVGIADVIGQQAQSGVWNVLMIAGLLSLNLGLMNLLPIPVLDGGRLLFMIVELFRGKALDPRKEGLVHIVGFALLMLFGVMITYRDVLRLF</sequence>
<dbReference type="InterPro" id="IPR036034">
    <property type="entry name" value="PDZ_sf"/>
</dbReference>
<feature type="transmembrane region" description="Helical" evidence="11">
    <location>
        <begin position="351"/>
        <end position="371"/>
    </location>
</feature>
<evidence type="ECO:0000256" key="11">
    <source>
        <dbReference type="RuleBase" id="RU362031"/>
    </source>
</evidence>
<dbReference type="PANTHER" id="PTHR42837">
    <property type="entry name" value="REGULATOR OF SIGMA-E PROTEASE RSEP"/>
    <property type="match status" value="1"/>
</dbReference>
<evidence type="ECO:0000256" key="3">
    <source>
        <dbReference type="ARBA" id="ARBA00007931"/>
    </source>
</evidence>
<dbReference type="PANTHER" id="PTHR42837:SF2">
    <property type="entry name" value="MEMBRANE METALLOPROTEASE ARASP2, CHLOROPLASTIC-RELATED"/>
    <property type="match status" value="1"/>
</dbReference>
<evidence type="ECO:0000256" key="10">
    <source>
        <dbReference type="ARBA" id="ARBA00023136"/>
    </source>
</evidence>
<evidence type="ECO:0000256" key="5">
    <source>
        <dbReference type="ARBA" id="ARBA00022692"/>
    </source>
</evidence>
<feature type="transmembrane region" description="Helical" evidence="11">
    <location>
        <begin position="400"/>
        <end position="419"/>
    </location>
</feature>
<evidence type="ECO:0000313" key="14">
    <source>
        <dbReference type="Proteomes" id="UP000050482"/>
    </source>
</evidence>
<evidence type="ECO:0000256" key="8">
    <source>
        <dbReference type="ARBA" id="ARBA00022989"/>
    </source>
</evidence>